<evidence type="ECO:0000256" key="2">
    <source>
        <dbReference type="ARBA" id="ARBA00022801"/>
    </source>
</evidence>
<keyword evidence="4" id="KW-0067">ATP-binding</keyword>
<dbReference type="EMBL" id="JAETXL010000003">
    <property type="protein sequence ID" value="MBL6276091.1"/>
    <property type="molecule type" value="Genomic_DNA"/>
</dbReference>
<evidence type="ECO:0000259" key="10">
    <source>
        <dbReference type="Pfam" id="PF13361"/>
    </source>
</evidence>
<sequence length="255" mass="27545">MVDEAQDLHPAQWRVLRAAVPPGADDLFITGDPHQRIYDSRVSLAALGISVAGRSSRLRINYRSTEEILTWSTRVLVGSSVGDLGGEGEDSLTGYRSLLHGRRPAAQGYPSAQAEIGALVERVREWLGQGVGPSEIAICARFNTTLSGVQDELSSAGIPSVRVRDQPGAEVDGVRLATMHAMKGLEFRCVAIVGVTSRAVPFAKEVTPPEVDQVQHDNDLLRERCLLFVASTRAREALHVSWSGAPSPFLSFAVH</sequence>
<dbReference type="InterPro" id="IPR014016">
    <property type="entry name" value="UvrD-like_ATP-bd"/>
</dbReference>
<evidence type="ECO:0000259" key="9">
    <source>
        <dbReference type="Pfam" id="PF00580"/>
    </source>
</evidence>
<evidence type="ECO:0000313" key="11">
    <source>
        <dbReference type="EMBL" id="MBL6276091.1"/>
    </source>
</evidence>
<evidence type="ECO:0000313" key="12">
    <source>
        <dbReference type="Proteomes" id="UP000661193"/>
    </source>
</evidence>
<proteinExistence type="predicted"/>
<evidence type="ECO:0000256" key="5">
    <source>
        <dbReference type="ARBA" id="ARBA00023235"/>
    </source>
</evidence>
<evidence type="ECO:0000256" key="8">
    <source>
        <dbReference type="ARBA" id="ARBA00048988"/>
    </source>
</evidence>
<dbReference type="Proteomes" id="UP000661193">
    <property type="component" value="Unassembled WGS sequence"/>
</dbReference>
<dbReference type="PANTHER" id="PTHR11070:SF45">
    <property type="entry name" value="DNA 3'-5' HELICASE"/>
    <property type="match status" value="1"/>
</dbReference>
<evidence type="ECO:0000256" key="6">
    <source>
        <dbReference type="ARBA" id="ARBA00034617"/>
    </source>
</evidence>
<keyword evidence="12" id="KW-1185">Reference proteome</keyword>
<dbReference type="Pfam" id="PF00580">
    <property type="entry name" value="UvrD-helicase"/>
    <property type="match status" value="1"/>
</dbReference>
<dbReference type="EC" id="5.6.2.4" evidence="7"/>
<keyword evidence="2" id="KW-0378">Hydrolase</keyword>
<accession>A0ABS1UIC3</accession>
<dbReference type="InterPro" id="IPR027417">
    <property type="entry name" value="P-loop_NTPase"/>
</dbReference>
<protein>
    <recommendedName>
        <fullName evidence="7">DNA 3'-5' helicase</fullName>
        <ecNumber evidence="7">5.6.2.4</ecNumber>
    </recommendedName>
</protein>
<dbReference type="Gene3D" id="3.40.50.300">
    <property type="entry name" value="P-loop containing nucleotide triphosphate hydrolases"/>
    <property type="match status" value="2"/>
</dbReference>
<gene>
    <name evidence="11" type="ORF">JMF97_07950</name>
</gene>
<organism evidence="11 12">
    <name type="scientific">Micromonospora fiedleri</name>
    <dbReference type="NCBI Taxonomy" id="1157498"/>
    <lineage>
        <taxon>Bacteria</taxon>
        <taxon>Bacillati</taxon>
        <taxon>Actinomycetota</taxon>
        <taxon>Actinomycetes</taxon>
        <taxon>Micromonosporales</taxon>
        <taxon>Micromonosporaceae</taxon>
        <taxon>Micromonospora</taxon>
    </lineage>
</organism>
<comment type="catalytic activity">
    <reaction evidence="6">
        <text>Couples ATP hydrolysis with the unwinding of duplex DNA by translocating in the 3'-5' direction.</text>
        <dbReference type="EC" id="5.6.2.4"/>
    </reaction>
</comment>
<reference evidence="11 12" key="1">
    <citation type="submission" date="2021-01" db="EMBL/GenBank/DDBJ databases">
        <title>Genome sequencing of Micromonospora fiedleri MG-37.</title>
        <authorList>
            <person name="Moreland P.E.J."/>
            <person name="Stach J.E.M."/>
        </authorList>
    </citation>
    <scope>NUCLEOTIDE SEQUENCE [LARGE SCALE GENOMIC DNA]</scope>
    <source>
        <strain evidence="11 12">MG-37</strain>
    </source>
</reference>
<dbReference type="SUPFAM" id="SSF52540">
    <property type="entry name" value="P-loop containing nucleoside triphosphate hydrolases"/>
    <property type="match status" value="1"/>
</dbReference>
<comment type="catalytic activity">
    <reaction evidence="8">
        <text>ATP + H2O = ADP + phosphate + H(+)</text>
        <dbReference type="Rhea" id="RHEA:13065"/>
        <dbReference type="ChEBI" id="CHEBI:15377"/>
        <dbReference type="ChEBI" id="CHEBI:15378"/>
        <dbReference type="ChEBI" id="CHEBI:30616"/>
        <dbReference type="ChEBI" id="CHEBI:43474"/>
        <dbReference type="ChEBI" id="CHEBI:456216"/>
        <dbReference type="EC" id="5.6.2.4"/>
    </reaction>
</comment>
<dbReference type="InterPro" id="IPR014017">
    <property type="entry name" value="DNA_helicase_UvrD-like_C"/>
</dbReference>
<dbReference type="PANTHER" id="PTHR11070">
    <property type="entry name" value="UVRD / RECB / PCRA DNA HELICASE FAMILY MEMBER"/>
    <property type="match status" value="1"/>
</dbReference>
<dbReference type="InterPro" id="IPR000212">
    <property type="entry name" value="DNA_helicase_UvrD/REP"/>
</dbReference>
<feature type="domain" description="UvrD-like helicase C-terminal" evidence="10">
    <location>
        <begin position="172"/>
        <end position="243"/>
    </location>
</feature>
<evidence type="ECO:0000256" key="4">
    <source>
        <dbReference type="ARBA" id="ARBA00022840"/>
    </source>
</evidence>
<keyword evidence="5" id="KW-0413">Isomerase</keyword>
<keyword evidence="1" id="KW-0547">Nucleotide-binding</keyword>
<feature type="domain" description="UvrD-like helicase ATP-binding" evidence="9">
    <location>
        <begin position="1"/>
        <end position="41"/>
    </location>
</feature>
<comment type="caution">
    <text evidence="11">The sequence shown here is derived from an EMBL/GenBank/DDBJ whole genome shotgun (WGS) entry which is preliminary data.</text>
</comment>
<evidence type="ECO:0000256" key="7">
    <source>
        <dbReference type="ARBA" id="ARBA00034808"/>
    </source>
</evidence>
<dbReference type="Pfam" id="PF13361">
    <property type="entry name" value="UvrD_C"/>
    <property type="match status" value="1"/>
</dbReference>
<evidence type="ECO:0000256" key="1">
    <source>
        <dbReference type="ARBA" id="ARBA00022741"/>
    </source>
</evidence>
<keyword evidence="3" id="KW-0347">Helicase</keyword>
<name>A0ABS1UIC3_9ACTN</name>
<evidence type="ECO:0000256" key="3">
    <source>
        <dbReference type="ARBA" id="ARBA00022806"/>
    </source>
</evidence>